<proteinExistence type="predicted"/>
<evidence type="ECO:0000256" key="1">
    <source>
        <dbReference type="SAM" id="SignalP"/>
    </source>
</evidence>
<evidence type="ECO:0000313" key="3">
    <source>
        <dbReference type="Proteomes" id="UP000321291"/>
    </source>
</evidence>
<feature type="chain" id="PRO_5022771084" evidence="1">
    <location>
        <begin position="25"/>
        <end position="144"/>
    </location>
</feature>
<dbReference type="EMBL" id="CP042434">
    <property type="protein sequence ID" value="QEC73539.1"/>
    <property type="molecule type" value="Genomic_DNA"/>
</dbReference>
<evidence type="ECO:0000313" key="2">
    <source>
        <dbReference type="EMBL" id="QEC73539.1"/>
    </source>
</evidence>
<dbReference type="OrthoDB" id="1467887at2"/>
<dbReference type="Proteomes" id="UP000321291">
    <property type="component" value="Chromosome"/>
</dbReference>
<name>A0A5B8VQ13_9BACT</name>
<dbReference type="InterPro" id="IPR032168">
    <property type="entry name" value="DUF5004"/>
</dbReference>
<dbReference type="AlphaFoldDB" id="A0A5B8VQ13"/>
<reference evidence="2 3" key="1">
    <citation type="journal article" date="2017" name="Int. J. Syst. Evol. Microbiol.">
        <title>Arachidicoccus ginsenosidivorans sp. nov., with ginsenoside-converting activity isolated from ginseng cultivating soil.</title>
        <authorList>
            <person name="Siddiqi M.Z."/>
            <person name="Aslam Z."/>
            <person name="Im W.T."/>
        </authorList>
    </citation>
    <scope>NUCLEOTIDE SEQUENCE [LARGE SCALE GENOMIC DNA]</scope>
    <source>
        <strain evidence="2 3">Gsoil 809</strain>
    </source>
</reference>
<feature type="signal peptide" evidence="1">
    <location>
        <begin position="1"/>
        <end position="24"/>
    </location>
</feature>
<dbReference type="Pfam" id="PF16395">
    <property type="entry name" value="DUF5004"/>
    <property type="match status" value="1"/>
</dbReference>
<sequence length="144" mass="16346">MKKNCNLRPLLLLLLPLMLLSCHREMVVNPIESTKLLNGTWKITKALRNGTDLTNRFDFSGFKIAFQDSTYTLDSLVPFPVSENGAFHLDDPKYPFKLFLKAGTSEYKELNMEYPISGGVRNIIISFSPGCSSNTYQYTLQKVN</sequence>
<dbReference type="PROSITE" id="PS51257">
    <property type="entry name" value="PROKAR_LIPOPROTEIN"/>
    <property type="match status" value="1"/>
</dbReference>
<dbReference type="KEGG" id="agi:FSB73_19610"/>
<keyword evidence="1" id="KW-0732">Signal</keyword>
<accession>A0A5B8VQ13</accession>
<dbReference type="RefSeq" id="WP_146786117.1">
    <property type="nucleotide sequence ID" value="NZ_CP042434.1"/>
</dbReference>
<keyword evidence="3" id="KW-1185">Reference proteome</keyword>
<organism evidence="2 3">
    <name type="scientific">Arachidicoccus ginsenosidivorans</name>
    <dbReference type="NCBI Taxonomy" id="496057"/>
    <lineage>
        <taxon>Bacteria</taxon>
        <taxon>Pseudomonadati</taxon>
        <taxon>Bacteroidota</taxon>
        <taxon>Chitinophagia</taxon>
        <taxon>Chitinophagales</taxon>
        <taxon>Chitinophagaceae</taxon>
        <taxon>Arachidicoccus</taxon>
    </lineage>
</organism>
<gene>
    <name evidence="2" type="ORF">FSB73_19610</name>
</gene>
<protein>
    <submittedName>
        <fullName evidence="2">DUF5004 domain-containing protein</fullName>
    </submittedName>
</protein>